<dbReference type="GO" id="GO:0005634">
    <property type="term" value="C:nucleus"/>
    <property type="evidence" value="ECO:0007669"/>
    <property type="project" value="TreeGrafter"/>
</dbReference>
<evidence type="ECO:0000256" key="5">
    <source>
        <dbReference type="PROSITE-ProRule" id="PRU00042"/>
    </source>
</evidence>
<dbReference type="EMBL" id="JAXCGZ010001963">
    <property type="protein sequence ID" value="KAK7084850.1"/>
    <property type="molecule type" value="Genomic_DNA"/>
</dbReference>
<evidence type="ECO:0000256" key="4">
    <source>
        <dbReference type="ARBA" id="ARBA00022833"/>
    </source>
</evidence>
<dbReference type="InterPro" id="IPR050688">
    <property type="entry name" value="Zinc_finger/UBP_domain"/>
</dbReference>
<dbReference type="InterPro" id="IPR036236">
    <property type="entry name" value="Znf_C2H2_sf"/>
</dbReference>
<sequence>VLLGVQAAMMSKALEMKRNYDQKSSKDKDADGNSRYKCRFCQYVSPVRCNVKRHERVHTGEKPFRCLYCDFRCSQNCDLKKHIRTHTGEKPFTCELCSYRSSRKEQLKMHMLTQH</sequence>
<gene>
    <name evidence="7" type="ORF">SK128_001315</name>
</gene>
<dbReference type="PANTHER" id="PTHR24403:SF109">
    <property type="entry name" value="ZINC FINGER PROTEIN 845-LIKE"/>
    <property type="match status" value="1"/>
</dbReference>
<protein>
    <recommendedName>
        <fullName evidence="6">C2H2-type domain-containing protein</fullName>
    </recommendedName>
</protein>
<dbReference type="PANTHER" id="PTHR24403">
    <property type="entry name" value="ZINC FINGER PROTEIN"/>
    <property type="match status" value="1"/>
</dbReference>
<keyword evidence="4" id="KW-0862">Zinc</keyword>
<feature type="domain" description="C2H2-type" evidence="6">
    <location>
        <begin position="64"/>
        <end position="91"/>
    </location>
</feature>
<evidence type="ECO:0000256" key="1">
    <source>
        <dbReference type="ARBA" id="ARBA00022723"/>
    </source>
</evidence>
<feature type="domain" description="C2H2-type" evidence="6">
    <location>
        <begin position="36"/>
        <end position="63"/>
    </location>
</feature>
<evidence type="ECO:0000256" key="2">
    <source>
        <dbReference type="ARBA" id="ARBA00022737"/>
    </source>
</evidence>
<keyword evidence="8" id="KW-1185">Reference proteome</keyword>
<dbReference type="InterPro" id="IPR013087">
    <property type="entry name" value="Znf_C2H2_type"/>
</dbReference>
<dbReference type="FunFam" id="3.30.160.60:FF:000630">
    <property type="entry name" value="Zinc finger protein 180"/>
    <property type="match status" value="1"/>
</dbReference>
<comment type="caution">
    <text evidence="7">The sequence shown here is derived from an EMBL/GenBank/DDBJ whole genome shotgun (WGS) entry which is preliminary data.</text>
</comment>
<dbReference type="GO" id="GO:0008270">
    <property type="term" value="F:zinc ion binding"/>
    <property type="evidence" value="ECO:0007669"/>
    <property type="project" value="UniProtKB-KW"/>
</dbReference>
<dbReference type="SMART" id="SM00355">
    <property type="entry name" value="ZnF_C2H2"/>
    <property type="match status" value="3"/>
</dbReference>
<dbReference type="Gene3D" id="3.30.160.60">
    <property type="entry name" value="Classic Zinc Finger"/>
    <property type="match status" value="3"/>
</dbReference>
<evidence type="ECO:0000313" key="7">
    <source>
        <dbReference type="EMBL" id="KAK7084850.1"/>
    </source>
</evidence>
<dbReference type="AlphaFoldDB" id="A0AAN9AF71"/>
<dbReference type="Proteomes" id="UP001381693">
    <property type="component" value="Unassembled WGS sequence"/>
</dbReference>
<dbReference type="PROSITE" id="PS50157">
    <property type="entry name" value="ZINC_FINGER_C2H2_2"/>
    <property type="match status" value="3"/>
</dbReference>
<dbReference type="FunFam" id="3.30.160.60:FF:002104">
    <property type="entry name" value="Si:ch211-266d19.4"/>
    <property type="match status" value="1"/>
</dbReference>
<feature type="domain" description="C2H2-type" evidence="6">
    <location>
        <begin position="92"/>
        <end position="115"/>
    </location>
</feature>
<feature type="non-terminal residue" evidence="7">
    <location>
        <position position="1"/>
    </location>
</feature>
<dbReference type="SUPFAM" id="SSF57667">
    <property type="entry name" value="beta-beta-alpha zinc fingers"/>
    <property type="match status" value="2"/>
</dbReference>
<name>A0AAN9AF71_HALRR</name>
<accession>A0AAN9AF71</accession>
<reference evidence="7 8" key="1">
    <citation type="submission" date="2023-11" db="EMBL/GenBank/DDBJ databases">
        <title>Halocaridina rubra genome assembly.</title>
        <authorList>
            <person name="Smith C."/>
        </authorList>
    </citation>
    <scope>NUCLEOTIDE SEQUENCE [LARGE SCALE GENOMIC DNA]</scope>
    <source>
        <strain evidence="7">EP-1</strain>
        <tissue evidence="7">Whole</tissue>
    </source>
</reference>
<dbReference type="PROSITE" id="PS00028">
    <property type="entry name" value="ZINC_FINGER_C2H2_1"/>
    <property type="match status" value="1"/>
</dbReference>
<keyword evidence="3 5" id="KW-0863">Zinc-finger</keyword>
<proteinExistence type="predicted"/>
<keyword evidence="2" id="KW-0677">Repeat</keyword>
<dbReference type="GO" id="GO:0045944">
    <property type="term" value="P:positive regulation of transcription by RNA polymerase II"/>
    <property type="evidence" value="ECO:0007669"/>
    <property type="project" value="TreeGrafter"/>
</dbReference>
<organism evidence="7 8">
    <name type="scientific">Halocaridina rubra</name>
    <name type="common">Hawaiian red shrimp</name>
    <dbReference type="NCBI Taxonomy" id="373956"/>
    <lineage>
        <taxon>Eukaryota</taxon>
        <taxon>Metazoa</taxon>
        <taxon>Ecdysozoa</taxon>
        <taxon>Arthropoda</taxon>
        <taxon>Crustacea</taxon>
        <taxon>Multicrustacea</taxon>
        <taxon>Malacostraca</taxon>
        <taxon>Eumalacostraca</taxon>
        <taxon>Eucarida</taxon>
        <taxon>Decapoda</taxon>
        <taxon>Pleocyemata</taxon>
        <taxon>Caridea</taxon>
        <taxon>Atyoidea</taxon>
        <taxon>Atyidae</taxon>
        <taxon>Halocaridina</taxon>
    </lineage>
</organism>
<dbReference type="Pfam" id="PF00096">
    <property type="entry name" value="zf-C2H2"/>
    <property type="match status" value="2"/>
</dbReference>
<evidence type="ECO:0000256" key="3">
    <source>
        <dbReference type="ARBA" id="ARBA00022771"/>
    </source>
</evidence>
<evidence type="ECO:0000313" key="8">
    <source>
        <dbReference type="Proteomes" id="UP001381693"/>
    </source>
</evidence>
<evidence type="ECO:0000259" key="6">
    <source>
        <dbReference type="PROSITE" id="PS50157"/>
    </source>
</evidence>
<keyword evidence="1" id="KW-0479">Metal-binding</keyword>